<keyword evidence="2" id="KW-1185">Reference proteome</keyword>
<organism evidence="1 2">
    <name type="scientific">Palleniella muris</name>
    <dbReference type="NCBI Taxonomy" id="3038145"/>
    <lineage>
        <taxon>Bacteria</taxon>
        <taxon>Pseudomonadati</taxon>
        <taxon>Bacteroidota</taxon>
        <taxon>Bacteroidia</taxon>
        <taxon>Bacteroidales</taxon>
        <taxon>Prevotellaceae</taxon>
        <taxon>Palleniella</taxon>
    </lineage>
</organism>
<evidence type="ECO:0000313" key="1">
    <source>
        <dbReference type="EMBL" id="TGX83827.1"/>
    </source>
</evidence>
<reference evidence="1" key="1">
    <citation type="submission" date="2019-04" db="EMBL/GenBank/DDBJ databases">
        <title>Microbes associate with the intestines of laboratory mice.</title>
        <authorList>
            <person name="Navarre W."/>
            <person name="Wong E."/>
            <person name="Huang K."/>
            <person name="Tropini C."/>
            <person name="Ng K."/>
            <person name="Yu B."/>
        </authorList>
    </citation>
    <scope>NUCLEOTIDE SEQUENCE</scope>
    <source>
        <strain evidence="1">NM73_A23</strain>
    </source>
</reference>
<name>A0AC61QUA8_9BACT</name>
<gene>
    <name evidence="1" type="ORF">E5358_01210</name>
</gene>
<proteinExistence type="predicted"/>
<protein>
    <submittedName>
        <fullName evidence="1">Uncharacterized protein</fullName>
    </submittedName>
</protein>
<evidence type="ECO:0000313" key="2">
    <source>
        <dbReference type="Proteomes" id="UP000308886"/>
    </source>
</evidence>
<accession>A0AC61QUA8</accession>
<dbReference type="Proteomes" id="UP000308886">
    <property type="component" value="Unassembled WGS sequence"/>
</dbReference>
<sequence length="491" mass="54837">MRNNSFIAIMFFLGIVTGLSAQDDRLSFDLCGDVRLCVPSVADNGFALPSLRAEFSERGTLVKLGGMDMTVDNGSYAVKRDTKNRIVRLDFSAGDADRVNVFSYDHKGKVIEVKDYFMNIDTDEEVLDSRMVREYNSDGFPVKETYYNEDGSVRAAYVYTYVGKDKSGNWLKRTVKETSQGLDDVEETREVSLNVPAASEEPTAAVGERKAVDASFDDSISSALDAKKRVGRSPKDWFWELLWGVLFAALVVHAIYVNYVKKPEFVRLPEGSEADTPEEEKLAERLHGVVNANVTSLQPLGVDDSVPVTRDQLKNIKAAMREVQSAEPHGCRVVDTYNAAVDMVEASEKRVFSGSKMYLVLGVVVVGVIAVMRIFEGHIIQGAAYFLFSFFAYWLGCKRQLYRVIGSELKRPAGPKSSAAAILAVFGFMASSRTYITKYYMNGIERPEQEGRDDSEHIAFGFMGFMALVFLGLLMPFVGLFNYLRFYVISR</sequence>
<dbReference type="EMBL" id="SRZC01000002">
    <property type="protein sequence ID" value="TGX83827.1"/>
    <property type="molecule type" value="Genomic_DNA"/>
</dbReference>
<comment type="caution">
    <text evidence="1">The sequence shown here is derived from an EMBL/GenBank/DDBJ whole genome shotgun (WGS) entry which is preliminary data.</text>
</comment>